<keyword evidence="1" id="KW-0695">RNA-directed DNA polymerase</keyword>
<dbReference type="OrthoDB" id="1932527at2759"/>
<evidence type="ECO:0000313" key="1">
    <source>
        <dbReference type="EMBL" id="PWA63568.1"/>
    </source>
</evidence>
<dbReference type="Proteomes" id="UP000245207">
    <property type="component" value="Unassembled WGS sequence"/>
</dbReference>
<comment type="caution">
    <text evidence="1">The sequence shown here is derived from an EMBL/GenBank/DDBJ whole genome shotgun (WGS) entry which is preliminary data.</text>
</comment>
<proteinExistence type="predicted"/>
<dbReference type="STRING" id="35608.A0A2U1MQM7"/>
<protein>
    <submittedName>
        <fullName evidence="1">RNA-directed DNA polymerase, eukaryota</fullName>
    </submittedName>
</protein>
<accession>A0A2U1MQM7</accession>
<keyword evidence="1" id="KW-0808">Transferase</keyword>
<evidence type="ECO:0000313" key="2">
    <source>
        <dbReference type="Proteomes" id="UP000245207"/>
    </source>
</evidence>
<keyword evidence="1" id="KW-0548">Nucleotidyltransferase</keyword>
<dbReference type="AlphaFoldDB" id="A0A2U1MQM7"/>
<keyword evidence="2" id="KW-1185">Reference proteome</keyword>
<gene>
    <name evidence="1" type="ORF">CTI12_AA349060</name>
</gene>
<reference evidence="1 2" key="1">
    <citation type="journal article" date="2018" name="Mol. Plant">
        <title>The genome of Artemisia annua provides insight into the evolution of Asteraceae family and artemisinin biosynthesis.</title>
        <authorList>
            <person name="Shen Q."/>
            <person name="Zhang L."/>
            <person name="Liao Z."/>
            <person name="Wang S."/>
            <person name="Yan T."/>
            <person name="Shi P."/>
            <person name="Liu M."/>
            <person name="Fu X."/>
            <person name="Pan Q."/>
            <person name="Wang Y."/>
            <person name="Lv Z."/>
            <person name="Lu X."/>
            <person name="Zhang F."/>
            <person name="Jiang W."/>
            <person name="Ma Y."/>
            <person name="Chen M."/>
            <person name="Hao X."/>
            <person name="Li L."/>
            <person name="Tang Y."/>
            <person name="Lv G."/>
            <person name="Zhou Y."/>
            <person name="Sun X."/>
            <person name="Brodelius P.E."/>
            <person name="Rose J.K.C."/>
            <person name="Tang K."/>
        </authorList>
    </citation>
    <scope>NUCLEOTIDE SEQUENCE [LARGE SCALE GENOMIC DNA]</scope>
    <source>
        <strain evidence="2">cv. Huhao1</strain>
        <tissue evidence="1">Leaf</tissue>
    </source>
</reference>
<organism evidence="1 2">
    <name type="scientific">Artemisia annua</name>
    <name type="common">Sweet wormwood</name>
    <dbReference type="NCBI Taxonomy" id="35608"/>
    <lineage>
        <taxon>Eukaryota</taxon>
        <taxon>Viridiplantae</taxon>
        <taxon>Streptophyta</taxon>
        <taxon>Embryophyta</taxon>
        <taxon>Tracheophyta</taxon>
        <taxon>Spermatophyta</taxon>
        <taxon>Magnoliopsida</taxon>
        <taxon>eudicotyledons</taxon>
        <taxon>Gunneridae</taxon>
        <taxon>Pentapetalae</taxon>
        <taxon>asterids</taxon>
        <taxon>campanulids</taxon>
        <taxon>Asterales</taxon>
        <taxon>Asteraceae</taxon>
        <taxon>Asteroideae</taxon>
        <taxon>Anthemideae</taxon>
        <taxon>Artemisiinae</taxon>
        <taxon>Artemisia</taxon>
    </lineage>
</organism>
<dbReference type="PANTHER" id="PTHR33116:SF79">
    <property type="entry name" value="REVERSE TRANSCRIPTASE DOMAIN, ZINC FINGER, CCHC-TYPE-RELATED"/>
    <property type="match status" value="1"/>
</dbReference>
<name>A0A2U1MQM7_ARTAN</name>
<dbReference type="PANTHER" id="PTHR33116">
    <property type="entry name" value="REVERSE TRANSCRIPTASE ZINC-BINDING DOMAIN-CONTAINING PROTEIN-RELATED-RELATED"/>
    <property type="match status" value="1"/>
</dbReference>
<sequence length="135" mass="14825">MVSSECPKPGLKINLVKSLIFGIGIPMTDVAYVARAINCSYGSLPLNYLGLPVGKSMNRVDAWNSVVGKLSNRLATWKINLLSIGGRLTLVKSVLGSLPLYFLSIFRAPVSVISHIEALRRSFFWGFKGNEKRIV</sequence>
<dbReference type="GO" id="GO:0003964">
    <property type="term" value="F:RNA-directed DNA polymerase activity"/>
    <property type="evidence" value="ECO:0007669"/>
    <property type="project" value="UniProtKB-KW"/>
</dbReference>
<dbReference type="EMBL" id="PKPP01004611">
    <property type="protein sequence ID" value="PWA63568.1"/>
    <property type="molecule type" value="Genomic_DNA"/>
</dbReference>